<dbReference type="PANTHER" id="PTHR21351:SF0">
    <property type="entry name" value="BARDET-BIEDL SYNDROME 5 PROTEIN"/>
    <property type="match status" value="1"/>
</dbReference>
<dbReference type="EMBL" id="JYDI01000330">
    <property type="protein sequence ID" value="KRY45785.1"/>
    <property type="molecule type" value="Genomic_DNA"/>
</dbReference>
<dbReference type="GO" id="GO:0032266">
    <property type="term" value="F:phosphatidylinositol-3-phosphate binding"/>
    <property type="evidence" value="ECO:0007669"/>
    <property type="project" value="TreeGrafter"/>
</dbReference>
<evidence type="ECO:0000256" key="7">
    <source>
        <dbReference type="ARBA" id="ARBA00023273"/>
    </source>
</evidence>
<evidence type="ECO:0000259" key="8">
    <source>
        <dbReference type="Pfam" id="PF07289"/>
    </source>
</evidence>
<reference evidence="9 10" key="1">
    <citation type="submission" date="2015-01" db="EMBL/GenBank/DDBJ databases">
        <title>Evolution of Trichinella species and genotypes.</title>
        <authorList>
            <person name="Korhonen P.K."/>
            <person name="Edoardo P."/>
            <person name="Giuseppe L.R."/>
            <person name="Gasser R.B."/>
        </authorList>
    </citation>
    <scope>NUCLEOTIDE SEQUENCE [LARGE SCALE GENOMIC DNA]</scope>
    <source>
        <strain evidence="9">ISS120</strain>
    </source>
</reference>
<comment type="subcellular location">
    <subcellularLocation>
        <location evidence="1">Cell projection</location>
        <location evidence="1">Cilium</location>
    </subcellularLocation>
    <subcellularLocation>
        <location evidence="2">Cytoplasm</location>
        <location evidence="2">Cytoskeleton</location>
    </subcellularLocation>
</comment>
<feature type="domain" description="BBSome complex member BBS5 PH" evidence="8">
    <location>
        <begin position="15"/>
        <end position="55"/>
    </location>
</feature>
<dbReference type="GO" id="GO:0036064">
    <property type="term" value="C:ciliary basal body"/>
    <property type="evidence" value="ECO:0007669"/>
    <property type="project" value="TreeGrafter"/>
</dbReference>
<accession>A0A0V1C8Y7</accession>
<gene>
    <name evidence="9" type="primary">Bbs5</name>
    <name evidence="9" type="ORF">T03_14499</name>
</gene>
<evidence type="ECO:0000313" key="10">
    <source>
        <dbReference type="Proteomes" id="UP000054653"/>
    </source>
</evidence>
<dbReference type="PANTHER" id="PTHR21351">
    <property type="entry name" value="BARDET-BIEDL SYNDROME PROTEIN 5"/>
    <property type="match status" value="1"/>
</dbReference>
<sequence length="159" mass="18687">MFKSVEKNLKHYDVIWEDREFRYDVDSKQLKLRNGEFIVDKLHGIENTKGNREHKDLYSPHTRNRIKFCLQHFVLRAGVSMIWMECIMMEDAKAKKLHLRGSAIEAKYDDIERSLKIGSHARRMSILGLENLLFLWGTKTNDFNSVSNMALVNCVPWDA</sequence>
<dbReference type="Pfam" id="PF07289">
    <property type="entry name" value="BBL5"/>
    <property type="match status" value="1"/>
</dbReference>
<keyword evidence="4" id="KW-0963">Cytoplasm</keyword>
<comment type="similarity">
    <text evidence="3">Belongs to the BBS5 family.</text>
</comment>
<dbReference type="GO" id="GO:0060271">
    <property type="term" value="P:cilium assembly"/>
    <property type="evidence" value="ECO:0007669"/>
    <property type="project" value="TreeGrafter"/>
</dbReference>
<dbReference type="InterPro" id="IPR006606">
    <property type="entry name" value="BBL5"/>
</dbReference>
<evidence type="ECO:0000256" key="1">
    <source>
        <dbReference type="ARBA" id="ARBA00004138"/>
    </source>
</evidence>
<name>A0A0V1C8Y7_TRIBR</name>
<evidence type="ECO:0000256" key="3">
    <source>
        <dbReference type="ARBA" id="ARBA00005822"/>
    </source>
</evidence>
<comment type="caution">
    <text evidence="9">The sequence shown here is derived from an EMBL/GenBank/DDBJ whole genome shotgun (WGS) entry which is preliminary data.</text>
</comment>
<keyword evidence="7" id="KW-0966">Cell projection</keyword>
<keyword evidence="5" id="KW-0969">Cilium</keyword>
<keyword evidence="6" id="KW-0206">Cytoskeleton</keyword>
<dbReference type="GO" id="GO:0034464">
    <property type="term" value="C:BBSome"/>
    <property type="evidence" value="ECO:0007669"/>
    <property type="project" value="InterPro"/>
</dbReference>
<dbReference type="OrthoDB" id="10261999at2759"/>
<evidence type="ECO:0000256" key="4">
    <source>
        <dbReference type="ARBA" id="ARBA00022490"/>
    </source>
</evidence>
<dbReference type="InterPro" id="IPR014003">
    <property type="entry name" value="BBS5_PH"/>
</dbReference>
<evidence type="ECO:0000256" key="2">
    <source>
        <dbReference type="ARBA" id="ARBA00004245"/>
    </source>
</evidence>
<proteinExistence type="inferred from homology"/>
<evidence type="ECO:0000256" key="6">
    <source>
        <dbReference type="ARBA" id="ARBA00023212"/>
    </source>
</evidence>
<protein>
    <submittedName>
        <fullName evidence="9">Bardet-Biedl syndrome 5-like protein</fullName>
    </submittedName>
</protein>
<keyword evidence="10" id="KW-1185">Reference proteome</keyword>
<dbReference type="AlphaFoldDB" id="A0A0V1C8Y7"/>
<dbReference type="Proteomes" id="UP000054653">
    <property type="component" value="Unassembled WGS sequence"/>
</dbReference>
<evidence type="ECO:0000256" key="5">
    <source>
        <dbReference type="ARBA" id="ARBA00023069"/>
    </source>
</evidence>
<evidence type="ECO:0000313" key="9">
    <source>
        <dbReference type="EMBL" id="KRY45785.1"/>
    </source>
</evidence>
<organism evidence="9 10">
    <name type="scientific">Trichinella britovi</name>
    <name type="common">Parasitic roundworm</name>
    <dbReference type="NCBI Taxonomy" id="45882"/>
    <lineage>
        <taxon>Eukaryota</taxon>
        <taxon>Metazoa</taxon>
        <taxon>Ecdysozoa</taxon>
        <taxon>Nematoda</taxon>
        <taxon>Enoplea</taxon>
        <taxon>Dorylaimia</taxon>
        <taxon>Trichinellida</taxon>
        <taxon>Trichinellidae</taxon>
        <taxon>Trichinella</taxon>
    </lineage>
</organism>